<protein>
    <submittedName>
        <fullName evidence="5">NAD(P)/FAD-dependent oxidoreductase</fullName>
    </submittedName>
    <submittedName>
        <fullName evidence="4">Thioredoxin reductase</fullName>
        <ecNumber evidence="4">1.8.1.9</ecNumber>
    </submittedName>
</protein>
<dbReference type="EMBL" id="QROY01000003">
    <property type="protein sequence ID" value="RHL70281.1"/>
    <property type="molecule type" value="Genomic_DNA"/>
</dbReference>
<feature type="domain" description="FAD/NAD(P)-binding" evidence="3">
    <location>
        <begin position="2"/>
        <end position="145"/>
    </location>
</feature>
<keyword evidence="1" id="KW-0285">Flavoprotein</keyword>
<evidence type="ECO:0000256" key="2">
    <source>
        <dbReference type="ARBA" id="ARBA00023002"/>
    </source>
</evidence>
<dbReference type="PANTHER" id="PTHR48105">
    <property type="entry name" value="THIOREDOXIN REDUCTASE 1-RELATED-RELATED"/>
    <property type="match status" value="1"/>
</dbReference>
<reference evidence="5 7" key="2">
    <citation type="submission" date="2018-08" db="EMBL/GenBank/DDBJ databases">
        <title>A genome reference for cultivated species of the human gut microbiota.</title>
        <authorList>
            <person name="Zou Y."/>
            <person name="Xue W."/>
            <person name="Luo G."/>
        </authorList>
    </citation>
    <scope>NUCLEOTIDE SEQUENCE [LARGE SCALE GENOMIC DNA]</scope>
    <source>
        <strain evidence="5 7">AF36-7BH</strain>
    </source>
</reference>
<evidence type="ECO:0000313" key="7">
    <source>
        <dbReference type="Proteomes" id="UP000285201"/>
    </source>
</evidence>
<proteinExistence type="predicted"/>
<dbReference type="GO" id="GO:0004791">
    <property type="term" value="F:thioredoxin-disulfide reductase (NADPH) activity"/>
    <property type="evidence" value="ECO:0007669"/>
    <property type="project" value="UniProtKB-EC"/>
</dbReference>
<dbReference type="InterPro" id="IPR036188">
    <property type="entry name" value="FAD/NAD-bd_sf"/>
</dbReference>
<dbReference type="PRINTS" id="PR00368">
    <property type="entry name" value="FADPNR"/>
</dbReference>
<sequence>MYDLMIIGSGPAGISAALTAKARNLNFIWFGSRALSTKIEKAEKIMNYPGLPAVTGSEMQSVFLKQIDDCGITITESQVNSIYDCGGYFAAGADNEIYEAKAVIMTVGMTTTREIEGEARLLGCGVSYCATCDGALYKNKDIAVICASPKFEDEVTFLAGLANHIYLFTPYKETTLQYDNITHFNGLPASVDGDKKVASVTFKGEAIPVSGAFFLKDSINPGVLLSGLDMAGGHIIVDRTQKTNIDGVYAAGDCTGRPYQYAKAVGEGNVAVHSVLDYLKKHKDN</sequence>
<dbReference type="Proteomes" id="UP000095621">
    <property type="component" value="Unassembled WGS sequence"/>
</dbReference>
<gene>
    <name evidence="4" type="primary">trxB_2</name>
    <name evidence="5" type="ORF">DW007_04710</name>
    <name evidence="4" type="ORF">ERS852490_00294</name>
</gene>
<dbReference type="Proteomes" id="UP000285201">
    <property type="component" value="Unassembled WGS sequence"/>
</dbReference>
<dbReference type="SUPFAM" id="SSF51905">
    <property type="entry name" value="FAD/NAD(P)-binding domain"/>
    <property type="match status" value="2"/>
</dbReference>
<evidence type="ECO:0000256" key="1">
    <source>
        <dbReference type="ARBA" id="ARBA00022630"/>
    </source>
</evidence>
<dbReference type="InterPro" id="IPR023753">
    <property type="entry name" value="FAD/NAD-binding_dom"/>
</dbReference>
<evidence type="ECO:0000313" key="6">
    <source>
        <dbReference type="Proteomes" id="UP000095621"/>
    </source>
</evidence>
<dbReference type="Gene3D" id="3.50.50.60">
    <property type="entry name" value="FAD/NAD(P)-binding domain"/>
    <property type="match status" value="2"/>
</dbReference>
<dbReference type="InterPro" id="IPR050097">
    <property type="entry name" value="Ferredoxin-NADP_redctase_2"/>
</dbReference>
<dbReference type="EC" id="1.8.1.9" evidence="4"/>
<dbReference type="RefSeq" id="WP_055214204.1">
    <property type="nucleotide sequence ID" value="NZ_CZBU01000001.1"/>
</dbReference>
<reference evidence="4 6" key="1">
    <citation type="submission" date="2015-09" db="EMBL/GenBank/DDBJ databases">
        <authorList>
            <consortium name="Pathogen Informatics"/>
        </authorList>
    </citation>
    <scope>NUCLEOTIDE SEQUENCE [LARGE SCALE GENOMIC DNA]</scope>
    <source>
        <strain evidence="4 6">2789STDY5834875</strain>
    </source>
</reference>
<keyword evidence="2 4" id="KW-0560">Oxidoreductase</keyword>
<evidence type="ECO:0000313" key="5">
    <source>
        <dbReference type="EMBL" id="RHL70281.1"/>
    </source>
</evidence>
<name>A0A174YSS6_9FIRM</name>
<dbReference type="Pfam" id="PF07992">
    <property type="entry name" value="Pyr_redox_2"/>
    <property type="match status" value="2"/>
</dbReference>
<accession>A0A174YSS6</accession>
<evidence type="ECO:0000259" key="3">
    <source>
        <dbReference type="Pfam" id="PF07992"/>
    </source>
</evidence>
<evidence type="ECO:0000313" key="4">
    <source>
        <dbReference type="EMBL" id="CUQ75046.1"/>
    </source>
</evidence>
<feature type="domain" description="FAD/NAD(P)-binding" evidence="3">
    <location>
        <begin position="226"/>
        <end position="268"/>
    </location>
</feature>
<dbReference type="OrthoDB" id="9806179at2"/>
<organism evidence="4 6">
    <name type="scientific">Lachnospira eligens</name>
    <dbReference type="NCBI Taxonomy" id="39485"/>
    <lineage>
        <taxon>Bacteria</taxon>
        <taxon>Bacillati</taxon>
        <taxon>Bacillota</taxon>
        <taxon>Clostridia</taxon>
        <taxon>Lachnospirales</taxon>
        <taxon>Lachnospiraceae</taxon>
        <taxon>Lachnospira</taxon>
    </lineage>
</organism>
<dbReference type="PRINTS" id="PR00469">
    <property type="entry name" value="PNDRDTASEII"/>
</dbReference>
<dbReference type="EMBL" id="CZBU01000001">
    <property type="protein sequence ID" value="CUQ75046.1"/>
    <property type="molecule type" value="Genomic_DNA"/>
</dbReference>
<dbReference type="AlphaFoldDB" id="A0A174YSS6"/>